<dbReference type="InParanoid" id="A0A194WZE6"/>
<gene>
    <name evidence="1" type="ORF">LY89DRAFT_785515</name>
</gene>
<protein>
    <submittedName>
        <fullName evidence="1">Uncharacterized protein</fullName>
    </submittedName>
</protein>
<sequence>MSVLVVETAPSATPLGLELVDLKLRVLESNVPKGLDTITRAIYETQDIEIGNQDTVAAAIKKYKGTSINLNGLSIQGRNQHLATLVHEQSITTGFISGWKCLVEAAPNMGLHPKVVEHVRIAVDVYERLRKGTKGHAPIDVKMSIGSQAAYDSIYRLGPKSLGGTAWRASEEYMAFLKNPAWSDSGYSTGIPPCVAMGWVGVQMKVTPTQDVQEVVRMQLLGTIDFDLDHLDENKSGFQSGFRSAAMHTRAVGTRLQGAALIGMINYDLQNYIRPIQNRWAAENIGPYNLGPADVSPQDWTAYLIADCAALVPFAYDRDYEISSIGMVIGMILLQCQDLLFDTGCSNRVATVAYVEAAGVAKYGIHAAYAIAGYEAIAKTFVDSLLVSDGASTPHFGYSACMAAGPWGPYGTRYRVWERCVKYIRQLKQSEHPEAKALLKLSSQDMMLRDYDPQNDIGGGEWARAMKSNASDLVSRPTVKYFIPASASELFDTPGVDKSELCEVCVVEFDAIMASKELEEVHAQAGLPSSVLVGTFGRPARLAVGLHRAALWATTSKCCDVCACRVGYWADAAAYGVLSALMHDEPLLGPSLWMLQNYFVGCITFWPVSLPFLLPGFDLIADLSFEDGAMGDRDVVDI</sequence>
<proteinExistence type="predicted"/>
<dbReference type="RefSeq" id="XP_018067332.1">
    <property type="nucleotide sequence ID" value="XM_018222900.1"/>
</dbReference>
<evidence type="ECO:0000313" key="1">
    <source>
        <dbReference type="EMBL" id="KUJ12977.1"/>
    </source>
</evidence>
<reference evidence="1 2" key="1">
    <citation type="submission" date="2015-10" db="EMBL/GenBank/DDBJ databases">
        <title>Full genome of DAOMC 229536 Phialocephala scopiformis, a fungal endophyte of spruce producing the potent anti-insectan compound rugulosin.</title>
        <authorList>
            <consortium name="DOE Joint Genome Institute"/>
            <person name="Walker A.K."/>
            <person name="Frasz S.L."/>
            <person name="Seifert K.A."/>
            <person name="Miller J.D."/>
            <person name="Mondo S.J."/>
            <person name="Labutti K."/>
            <person name="Lipzen A."/>
            <person name="Dockter R."/>
            <person name="Kennedy M."/>
            <person name="Grigoriev I.V."/>
            <person name="Spatafora J.W."/>
        </authorList>
    </citation>
    <scope>NUCLEOTIDE SEQUENCE [LARGE SCALE GENOMIC DNA]</scope>
    <source>
        <strain evidence="1 2">CBS 120377</strain>
    </source>
</reference>
<dbReference type="Proteomes" id="UP000070700">
    <property type="component" value="Unassembled WGS sequence"/>
</dbReference>
<dbReference type="EMBL" id="KQ947423">
    <property type="protein sequence ID" value="KUJ12977.1"/>
    <property type="molecule type" value="Genomic_DNA"/>
</dbReference>
<dbReference type="AlphaFoldDB" id="A0A194WZE6"/>
<accession>A0A194WZE6</accession>
<dbReference type="OrthoDB" id="2897099at2759"/>
<dbReference type="GeneID" id="28832626"/>
<dbReference type="KEGG" id="psco:LY89DRAFT_785515"/>
<name>A0A194WZE6_MOLSC</name>
<organism evidence="1 2">
    <name type="scientific">Mollisia scopiformis</name>
    <name type="common">Conifer needle endophyte fungus</name>
    <name type="synonym">Phialocephala scopiformis</name>
    <dbReference type="NCBI Taxonomy" id="149040"/>
    <lineage>
        <taxon>Eukaryota</taxon>
        <taxon>Fungi</taxon>
        <taxon>Dikarya</taxon>
        <taxon>Ascomycota</taxon>
        <taxon>Pezizomycotina</taxon>
        <taxon>Leotiomycetes</taxon>
        <taxon>Helotiales</taxon>
        <taxon>Mollisiaceae</taxon>
        <taxon>Mollisia</taxon>
    </lineage>
</organism>
<evidence type="ECO:0000313" key="2">
    <source>
        <dbReference type="Proteomes" id="UP000070700"/>
    </source>
</evidence>
<keyword evidence="2" id="KW-1185">Reference proteome</keyword>